<reference evidence="1 2" key="1">
    <citation type="journal article" date="2019" name="Commun. Biol.">
        <title>The bagworm genome reveals a unique fibroin gene that provides high tensile strength.</title>
        <authorList>
            <person name="Kono N."/>
            <person name="Nakamura H."/>
            <person name="Ohtoshi R."/>
            <person name="Tomita M."/>
            <person name="Numata K."/>
            <person name="Arakawa K."/>
        </authorList>
    </citation>
    <scope>NUCLEOTIDE SEQUENCE [LARGE SCALE GENOMIC DNA]</scope>
</reference>
<protein>
    <submittedName>
        <fullName evidence="1">Uncharacterized protein</fullName>
    </submittedName>
</protein>
<organism evidence="1 2">
    <name type="scientific">Eumeta variegata</name>
    <name type="common">Bagworm moth</name>
    <name type="synonym">Eumeta japonica</name>
    <dbReference type="NCBI Taxonomy" id="151549"/>
    <lineage>
        <taxon>Eukaryota</taxon>
        <taxon>Metazoa</taxon>
        <taxon>Ecdysozoa</taxon>
        <taxon>Arthropoda</taxon>
        <taxon>Hexapoda</taxon>
        <taxon>Insecta</taxon>
        <taxon>Pterygota</taxon>
        <taxon>Neoptera</taxon>
        <taxon>Endopterygota</taxon>
        <taxon>Lepidoptera</taxon>
        <taxon>Glossata</taxon>
        <taxon>Ditrysia</taxon>
        <taxon>Tineoidea</taxon>
        <taxon>Psychidae</taxon>
        <taxon>Oiketicinae</taxon>
        <taxon>Eumeta</taxon>
    </lineage>
</organism>
<dbReference type="EMBL" id="BGZK01000275">
    <property type="protein sequence ID" value="GBP33517.1"/>
    <property type="molecule type" value="Genomic_DNA"/>
</dbReference>
<accession>A0A4C1V5H7</accession>
<comment type="caution">
    <text evidence="1">The sequence shown here is derived from an EMBL/GenBank/DDBJ whole genome shotgun (WGS) entry which is preliminary data.</text>
</comment>
<gene>
    <name evidence="1" type="ORF">EVAR_28672_1</name>
</gene>
<proteinExistence type="predicted"/>
<evidence type="ECO:0000313" key="1">
    <source>
        <dbReference type="EMBL" id="GBP33517.1"/>
    </source>
</evidence>
<name>A0A4C1V5H7_EUMVA</name>
<dbReference type="AlphaFoldDB" id="A0A4C1V5H7"/>
<keyword evidence="2" id="KW-1185">Reference proteome</keyword>
<sequence length="164" mass="18885">MTRVYEINKSEVKMKKKNQAKRMSNHAQLFSRDPKYGFRQKYQRRESHDNGAGNLRMNLKTNSDWYLCDGMPILFAKQKMKNSGSLLNKNPYSYTVVHPSVYLSIRGLAQKLLVLEGCNLVLVIGVVHPVNGRDGSRSEYENRYRGCLNKETVKKNELEADPSL</sequence>
<evidence type="ECO:0000313" key="2">
    <source>
        <dbReference type="Proteomes" id="UP000299102"/>
    </source>
</evidence>
<dbReference type="Proteomes" id="UP000299102">
    <property type="component" value="Unassembled WGS sequence"/>
</dbReference>